<organism evidence="4 5">
    <name type="scientific">Fibrobacter succinogenes (strain ATCC 19169 / S85)</name>
    <dbReference type="NCBI Taxonomy" id="59374"/>
    <lineage>
        <taxon>Bacteria</taxon>
        <taxon>Pseudomonadati</taxon>
        <taxon>Fibrobacterota</taxon>
        <taxon>Fibrobacteria</taxon>
        <taxon>Fibrobacterales</taxon>
        <taxon>Fibrobacteraceae</taxon>
        <taxon>Fibrobacter</taxon>
    </lineage>
</organism>
<dbReference type="HOGENOM" id="CLU_055403_1_0_0"/>
<dbReference type="InterPro" id="IPR001736">
    <property type="entry name" value="PLipase_D/transphosphatidylase"/>
</dbReference>
<accession>C9RQC2</accession>
<evidence type="ECO:0000313" key="4">
    <source>
        <dbReference type="EMBL" id="ADL26054.1"/>
    </source>
</evidence>
<dbReference type="KEGG" id="fsu:Fisuc_3089"/>
<dbReference type="Pfam" id="PF13310">
    <property type="entry name" value="Virulence_RhuM"/>
    <property type="match status" value="1"/>
</dbReference>
<keyword evidence="6" id="KW-1185">Reference proteome</keyword>
<dbReference type="PROSITE" id="PS50035">
    <property type="entry name" value="PLD"/>
    <property type="match status" value="1"/>
</dbReference>
<evidence type="ECO:0000313" key="6">
    <source>
        <dbReference type="Proteomes" id="UP000001497"/>
    </source>
</evidence>
<dbReference type="PATRIC" id="fig|59374.8.peg.351"/>
<evidence type="ECO:0000313" key="3">
    <source>
        <dbReference type="EMBL" id="ACX76669.1"/>
    </source>
</evidence>
<name>C9RQC2_FIBSS</name>
<dbReference type="Proteomes" id="UP000000517">
    <property type="component" value="Chromosome"/>
</dbReference>
<reference evidence="4" key="3">
    <citation type="submission" date="2010-08" db="EMBL/GenBank/DDBJ databases">
        <authorList>
            <person name="Durkin A.S."/>
            <person name="Nelson K.E."/>
            <person name="Morrison M."/>
            <person name="Forsberg C.W."/>
            <person name="Wilson D.B."/>
            <person name="Russell J.B."/>
            <person name="Cann I.K.O."/>
            <person name="Mackie R.I."/>
            <person name="White B.A."/>
        </authorList>
    </citation>
    <scope>NUCLEOTIDE SEQUENCE</scope>
    <source>
        <strain evidence="4">S85</strain>
    </source>
</reference>
<dbReference type="STRING" id="59374.FSU_0355"/>
<sequence length="302" mass="34633">MNKNNFSLIDKKNNNGEKDEIIVYQPEGGEFHIEFRVENETVWLTQAQMAELFDVHRQAITKHVKNIYESLELDEMSTSSILELVQKEGNRVVKRSVALYNLDLIISVGFRVNTQKGIEFRRWANLVLKEHLLKGYSVNQRLISQENKIENLDSRVVNLEKQVDFFVKANIPPSEGVIPANARWSGYEFAVQLVRSAKKEIIIIDPFANDTSLSLVAKRVAGVNAVIYSARITHAMKDEVNRINRQFPTVELRTMREVHDRFIIVDETVYHVGASIMDLGYKMTAFSVLNLVTKEQLLALVK</sequence>
<proteinExistence type="predicted"/>
<dbReference type="EMBL" id="CP001792">
    <property type="protein sequence ID" value="ACX76669.1"/>
    <property type="molecule type" value="Genomic_DNA"/>
</dbReference>
<evidence type="ECO:0000256" key="1">
    <source>
        <dbReference type="SAM" id="Coils"/>
    </source>
</evidence>
<protein>
    <submittedName>
        <fullName evidence="4">Conserved domain protein</fullName>
    </submittedName>
    <submittedName>
        <fullName evidence="3">DNA-binding protein</fullName>
    </submittedName>
</protein>
<dbReference type="RefSeq" id="WP_014545187.1">
    <property type="nucleotide sequence ID" value="NC_013410.1"/>
</dbReference>
<dbReference type="GO" id="GO:0003677">
    <property type="term" value="F:DNA binding"/>
    <property type="evidence" value="ECO:0007669"/>
    <property type="project" value="UniProtKB-KW"/>
</dbReference>
<evidence type="ECO:0000259" key="2">
    <source>
        <dbReference type="PROSITE" id="PS50035"/>
    </source>
</evidence>
<dbReference type="GO" id="GO:0006793">
    <property type="term" value="P:phosphorus metabolic process"/>
    <property type="evidence" value="ECO:0007669"/>
    <property type="project" value="UniProtKB-ARBA"/>
</dbReference>
<dbReference type="EMBL" id="CP002158">
    <property type="protein sequence ID" value="ADL26054.1"/>
    <property type="molecule type" value="Genomic_DNA"/>
</dbReference>
<dbReference type="Proteomes" id="UP000001497">
    <property type="component" value="Chromosome"/>
</dbReference>
<dbReference type="OrthoDB" id="9816206at2"/>
<keyword evidence="3" id="KW-0238">DNA-binding</keyword>
<dbReference type="GO" id="GO:0003824">
    <property type="term" value="F:catalytic activity"/>
    <property type="evidence" value="ECO:0007669"/>
    <property type="project" value="InterPro"/>
</dbReference>
<keyword evidence="1" id="KW-0175">Coiled coil</keyword>
<feature type="coiled-coil region" evidence="1">
    <location>
        <begin position="142"/>
        <end position="169"/>
    </location>
</feature>
<evidence type="ECO:0000313" key="5">
    <source>
        <dbReference type="Proteomes" id="UP000000517"/>
    </source>
</evidence>
<gene>
    <name evidence="3" type="ordered locus">Fisuc_3089</name>
    <name evidence="4" type="ordered locus">FSU_0355</name>
</gene>
<dbReference type="eggNOG" id="COG3943">
    <property type="taxonomic scope" value="Bacteria"/>
</dbReference>
<dbReference type="PANTHER" id="PTHR35810:SF1">
    <property type="entry name" value="CYTOPLASMIC PROTEIN"/>
    <property type="match status" value="1"/>
</dbReference>
<reference evidence="5" key="2">
    <citation type="submission" date="2010-08" db="EMBL/GenBank/DDBJ databases">
        <title>Complete sequence of Fibrobacter succinogenes subsp. succinogenes S85.</title>
        <authorList>
            <person name="Durkin A.S."/>
            <person name="Nelson K.E."/>
            <person name="Morrison M."/>
            <person name="Forsberg C.W."/>
            <person name="Wilson D.B."/>
            <person name="Russell J.B."/>
            <person name="Cann I.K.O."/>
            <person name="Mackie R.I."/>
            <person name="White B.A."/>
        </authorList>
    </citation>
    <scope>NUCLEOTIDE SEQUENCE [LARGE SCALE GENOMIC DNA]</scope>
    <source>
        <strain evidence="5">ATCC 19169 / S85</strain>
    </source>
</reference>
<dbReference type="PANTHER" id="PTHR35810">
    <property type="entry name" value="CYTOPLASMIC PROTEIN-RELATED"/>
    <property type="match status" value="1"/>
</dbReference>
<dbReference type="InterPro" id="IPR011204">
    <property type="entry name" value="Virulence_RhuM-like"/>
</dbReference>
<reference evidence="3 6" key="1">
    <citation type="submission" date="2009-10" db="EMBL/GenBank/DDBJ databases">
        <title>Complete sequence of Fibrobacter succinogenes subsp. succinogenes S85.</title>
        <authorList>
            <consortium name="US DOE Joint Genome Institute"/>
            <person name="Lucas S."/>
            <person name="Copeland A."/>
            <person name="Lapidus A."/>
            <person name="Glavina del Rio T."/>
            <person name="Tice H."/>
            <person name="Bruce D."/>
            <person name="Goodwin L."/>
            <person name="Pitluck S."/>
            <person name="Chertkov O."/>
            <person name="Detter J.C."/>
            <person name="Han C."/>
            <person name="Tapia R."/>
            <person name="Larimer F."/>
            <person name="Land M."/>
            <person name="Hauser L."/>
            <person name="Kyrpides N."/>
            <person name="Mikhailova N."/>
            <person name="Weimer P.J."/>
            <person name="Stevenson D.M."/>
            <person name="Boyum J."/>
            <person name="Brumm P.I."/>
            <person name="Mead D."/>
        </authorList>
    </citation>
    <scope>NUCLEOTIDE SEQUENCE [LARGE SCALE GENOMIC DNA]</scope>
    <source>
        <strain evidence="6">ATCC 19169 / S85</strain>
        <strain evidence="3">S85</strain>
    </source>
</reference>
<dbReference type="AlphaFoldDB" id="C9RQC2"/>
<dbReference type="KEGG" id="fsc:FSU_0355"/>
<feature type="domain" description="PLD phosphodiesterase" evidence="2">
    <location>
        <begin position="254"/>
        <end position="281"/>
    </location>
</feature>